<dbReference type="Pfam" id="PF08889">
    <property type="entry name" value="WbqC"/>
    <property type="match status" value="1"/>
</dbReference>
<dbReference type="OrthoDB" id="3611744at2"/>
<keyword evidence="1" id="KW-0812">Transmembrane</keyword>
<dbReference type="Proteomes" id="UP000285190">
    <property type="component" value="Unassembled WGS sequence"/>
</dbReference>
<name>A0A418X0J1_9BURK</name>
<evidence type="ECO:0000313" key="2">
    <source>
        <dbReference type="EMBL" id="RJG05835.1"/>
    </source>
</evidence>
<keyword evidence="3" id="KW-1185">Reference proteome</keyword>
<feature type="transmembrane region" description="Helical" evidence="1">
    <location>
        <begin position="12"/>
        <end position="31"/>
    </location>
</feature>
<dbReference type="InterPro" id="IPR014985">
    <property type="entry name" value="WbqC"/>
</dbReference>
<proteinExistence type="predicted"/>
<evidence type="ECO:0008006" key="4">
    <source>
        <dbReference type="Google" id="ProtNLM"/>
    </source>
</evidence>
<keyword evidence="1" id="KW-0472">Membrane</keyword>
<accession>A0A418X0J1</accession>
<comment type="caution">
    <text evidence="2">The sequence shown here is derived from an EMBL/GenBank/DDBJ whole genome shotgun (WGS) entry which is preliminary data.</text>
</comment>
<evidence type="ECO:0000313" key="3">
    <source>
        <dbReference type="Proteomes" id="UP000285190"/>
    </source>
</evidence>
<keyword evidence="1" id="KW-1133">Transmembrane helix</keyword>
<sequence length="247" mass="28715">MAKKIAIMQPYFFPYLGYFQMIAAADVFVLYDDIQFISRGWINRNKILINGDGMFITLPVKNDNHTLKIHERYFSDDFPREIEKILRGIYLSYARAPYFREVFPVLESIIKFPQQNVSLYIENSIRTICNYLDISTEILVSSRLGIGNDLHGKQRVLKIIKELGGGISINPIGGVDLYSCEEFLQHGVTLKFIKMHDICYRQYGNRFVPRLSIIDVLMFNKIPEVHQKLLRYSLEDNCGNPVYDVLN</sequence>
<protein>
    <recommendedName>
        <fullName evidence="4">Glycine transferase</fullName>
    </recommendedName>
</protein>
<organism evidence="2 3">
    <name type="scientific">Noviherbaspirillum cavernae</name>
    <dbReference type="NCBI Taxonomy" id="2320862"/>
    <lineage>
        <taxon>Bacteria</taxon>
        <taxon>Pseudomonadati</taxon>
        <taxon>Pseudomonadota</taxon>
        <taxon>Betaproteobacteria</taxon>
        <taxon>Burkholderiales</taxon>
        <taxon>Oxalobacteraceae</taxon>
        <taxon>Noviherbaspirillum</taxon>
    </lineage>
</organism>
<gene>
    <name evidence="2" type="ORF">D3870_07215</name>
</gene>
<dbReference type="AlphaFoldDB" id="A0A418X0J1"/>
<reference evidence="2 3" key="1">
    <citation type="submission" date="2018-09" db="EMBL/GenBank/DDBJ databases">
        <authorList>
            <person name="Zhu H."/>
        </authorList>
    </citation>
    <scope>NUCLEOTIDE SEQUENCE [LARGE SCALE GENOMIC DNA]</scope>
    <source>
        <strain evidence="2 3">K2R10-39</strain>
    </source>
</reference>
<dbReference type="RefSeq" id="WP_119737871.1">
    <property type="nucleotide sequence ID" value="NZ_QYUN01000002.1"/>
</dbReference>
<evidence type="ECO:0000256" key="1">
    <source>
        <dbReference type="SAM" id="Phobius"/>
    </source>
</evidence>
<dbReference type="EMBL" id="QYUN01000002">
    <property type="protein sequence ID" value="RJG05835.1"/>
    <property type="molecule type" value="Genomic_DNA"/>
</dbReference>